<name>A0A423WDC5_9PEZI</name>
<feature type="region of interest" description="Disordered" evidence="1">
    <location>
        <begin position="196"/>
        <end position="262"/>
    </location>
</feature>
<organism evidence="2 3">
    <name type="scientific">Cytospora schulzeri</name>
    <dbReference type="NCBI Taxonomy" id="448051"/>
    <lineage>
        <taxon>Eukaryota</taxon>
        <taxon>Fungi</taxon>
        <taxon>Dikarya</taxon>
        <taxon>Ascomycota</taxon>
        <taxon>Pezizomycotina</taxon>
        <taxon>Sordariomycetes</taxon>
        <taxon>Sordariomycetidae</taxon>
        <taxon>Diaporthales</taxon>
        <taxon>Cytosporaceae</taxon>
        <taxon>Cytospora</taxon>
    </lineage>
</organism>
<dbReference type="OrthoDB" id="5235384at2759"/>
<dbReference type="Proteomes" id="UP000283895">
    <property type="component" value="Unassembled WGS sequence"/>
</dbReference>
<proteinExistence type="predicted"/>
<dbReference type="AlphaFoldDB" id="A0A423WDC5"/>
<evidence type="ECO:0000313" key="3">
    <source>
        <dbReference type="Proteomes" id="UP000283895"/>
    </source>
</evidence>
<comment type="caution">
    <text evidence="2">The sequence shown here is derived from an EMBL/GenBank/DDBJ whole genome shotgun (WGS) entry which is preliminary data.</text>
</comment>
<evidence type="ECO:0000313" key="2">
    <source>
        <dbReference type="EMBL" id="ROW01364.1"/>
    </source>
</evidence>
<accession>A0A423WDC5</accession>
<dbReference type="EMBL" id="LKEA01000019">
    <property type="protein sequence ID" value="ROW01364.1"/>
    <property type="molecule type" value="Genomic_DNA"/>
</dbReference>
<sequence>MATNAIEHTLRYHLGPDAKLDTNDKTLVIDSIQETFPLRERARDIHVAHLEIACDAAVTLAETLNKTNPESKQINLRWFYSCVQSLLSIELKPELLQDGQVDRLFSRVQLLDNTSDPRPEAGSSSLGSSSEWEDYSSEDTSLDRSTTVDHEAPVPMKDPKRKWDDDELQQMIELKQSGLTHKAIAKRLGRTQSAVENKYGRLMSQRAAVSPSLKRRHGQEEEQADDTDVDDDDDKDNDNDDDKDDDEDERLGTSNKRVRRKV</sequence>
<gene>
    <name evidence="2" type="ORF">VMCG_05848</name>
</gene>
<feature type="compositionally biased region" description="Basic and acidic residues" evidence="1">
    <location>
        <begin position="146"/>
        <end position="164"/>
    </location>
</feature>
<evidence type="ECO:0000256" key="1">
    <source>
        <dbReference type="SAM" id="MobiDB-lite"/>
    </source>
</evidence>
<keyword evidence="3" id="KW-1185">Reference proteome</keyword>
<reference evidence="2 3" key="1">
    <citation type="submission" date="2015-09" db="EMBL/GenBank/DDBJ databases">
        <title>Host preference determinants of Valsa canker pathogens revealed by comparative genomics.</title>
        <authorList>
            <person name="Yin Z."/>
            <person name="Huang L."/>
        </authorList>
    </citation>
    <scope>NUCLEOTIDE SEQUENCE [LARGE SCALE GENOMIC DNA]</scope>
    <source>
        <strain evidence="2 3">03-1</strain>
    </source>
</reference>
<feature type="compositionally biased region" description="Low complexity" evidence="1">
    <location>
        <begin position="120"/>
        <end position="130"/>
    </location>
</feature>
<feature type="region of interest" description="Disordered" evidence="1">
    <location>
        <begin position="112"/>
        <end position="165"/>
    </location>
</feature>
<dbReference type="Gene3D" id="1.10.10.60">
    <property type="entry name" value="Homeodomain-like"/>
    <property type="match status" value="1"/>
</dbReference>
<protein>
    <recommendedName>
        <fullName evidence="4">Myb-like domain-containing protein</fullName>
    </recommendedName>
</protein>
<feature type="compositionally biased region" description="Acidic residues" evidence="1">
    <location>
        <begin position="221"/>
        <end position="249"/>
    </location>
</feature>
<evidence type="ECO:0008006" key="4">
    <source>
        <dbReference type="Google" id="ProtNLM"/>
    </source>
</evidence>